<feature type="signal peptide" evidence="1">
    <location>
        <begin position="1"/>
        <end position="21"/>
    </location>
</feature>
<keyword evidence="1" id="KW-0732">Signal</keyword>
<reference evidence="3" key="1">
    <citation type="submission" date="2014-04" db="EMBL/GenBank/DDBJ databases">
        <title>Evolutionary Origins and Diversification of the Mycorrhizal Mutualists.</title>
        <authorList>
            <consortium name="DOE Joint Genome Institute"/>
            <consortium name="Mycorrhizal Genomics Consortium"/>
            <person name="Kohler A."/>
            <person name="Kuo A."/>
            <person name="Nagy L.G."/>
            <person name="Floudas D."/>
            <person name="Copeland A."/>
            <person name="Barry K.W."/>
            <person name="Cichocki N."/>
            <person name="Veneault-Fourrey C."/>
            <person name="LaButti K."/>
            <person name="Lindquist E.A."/>
            <person name="Lipzen A."/>
            <person name="Lundell T."/>
            <person name="Morin E."/>
            <person name="Murat C."/>
            <person name="Riley R."/>
            <person name="Ohm R."/>
            <person name="Sun H."/>
            <person name="Tunlid A."/>
            <person name="Henrissat B."/>
            <person name="Grigoriev I.V."/>
            <person name="Hibbett D.S."/>
            <person name="Martin F."/>
        </authorList>
    </citation>
    <scope>NUCLEOTIDE SEQUENCE [LARGE SCALE GENOMIC DNA]</scope>
    <source>
        <strain evidence="3">FD-334 SS-4</strain>
    </source>
</reference>
<accession>A0A0D2KM41</accession>
<feature type="chain" id="PRO_5002245806" evidence="1">
    <location>
        <begin position="22"/>
        <end position="190"/>
    </location>
</feature>
<keyword evidence="3" id="KW-1185">Reference proteome</keyword>
<sequence>MHTKIIFSFVLAACAVGLGHARECIDKHVLESKPLTLASGHVVTMETFNCSNVDTTPVRREPPQARHTYMNLERAASQCTQANCICGIPCFFNGCSAVTQTIRASDCTSLANSLMNNPGTFTIPPNQGVAFILQSCEYGAFSPSVTDTIQYCFSDMGAAALQTFDTCGTQQGSCKGTFQGANFFVDQLSL</sequence>
<evidence type="ECO:0000313" key="2">
    <source>
        <dbReference type="EMBL" id="KJA15657.1"/>
    </source>
</evidence>
<evidence type="ECO:0000256" key="1">
    <source>
        <dbReference type="SAM" id="SignalP"/>
    </source>
</evidence>
<dbReference type="AlphaFoldDB" id="A0A0D2KM41"/>
<protein>
    <submittedName>
        <fullName evidence="2">Uncharacterized protein</fullName>
    </submittedName>
</protein>
<dbReference type="EMBL" id="KN817638">
    <property type="protein sequence ID" value="KJA15657.1"/>
    <property type="molecule type" value="Genomic_DNA"/>
</dbReference>
<evidence type="ECO:0000313" key="3">
    <source>
        <dbReference type="Proteomes" id="UP000054270"/>
    </source>
</evidence>
<dbReference type="OrthoDB" id="2990149at2759"/>
<organism evidence="2 3">
    <name type="scientific">Hypholoma sublateritium (strain FD-334 SS-4)</name>
    <dbReference type="NCBI Taxonomy" id="945553"/>
    <lineage>
        <taxon>Eukaryota</taxon>
        <taxon>Fungi</taxon>
        <taxon>Dikarya</taxon>
        <taxon>Basidiomycota</taxon>
        <taxon>Agaricomycotina</taxon>
        <taxon>Agaricomycetes</taxon>
        <taxon>Agaricomycetidae</taxon>
        <taxon>Agaricales</taxon>
        <taxon>Agaricineae</taxon>
        <taxon>Strophariaceae</taxon>
        <taxon>Hypholoma</taxon>
    </lineage>
</organism>
<gene>
    <name evidence="2" type="ORF">HYPSUDRAFT_48117</name>
</gene>
<name>A0A0D2KM41_HYPSF</name>
<dbReference type="Proteomes" id="UP000054270">
    <property type="component" value="Unassembled WGS sequence"/>
</dbReference>
<dbReference type="OMA" id="HARECID"/>
<proteinExistence type="predicted"/>